<reference evidence="1 2" key="1">
    <citation type="journal article" date="2016" name="Nat. Commun.">
        <title>Thousands of microbial genomes shed light on interconnected biogeochemical processes in an aquifer system.</title>
        <authorList>
            <person name="Anantharaman K."/>
            <person name="Brown C.T."/>
            <person name="Hug L.A."/>
            <person name="Sharon I."/>
            <person name="Castelle C.J."/>
            <person name="Probst A.J."/>
            <person name="Thomas B.C."/>
            <person name="Singh A."/>
            <person name="Wilkins M.J."/>
            <person name="Karaoz U."/>
            <person name="Brodie E.L."/>
            <person name="Williams K.H."/>
            <person name="Hubbard S.S."/>
            <person name="Banfield J.F."/>
        </authorList>
    </citation>
    <scope>NUCLEOTIDE SEQUENCE [LARGE SCALE GENOMIC DNA]</scope>
</reference>
<evidence type="ECO:0000313" key="1">
    <source>
        <dbReference type="EMBL" id="OGH67859.1"/>
    </source>
</evidence>
<organism evidence="1 2">
    <name type="scientific">Candidatus Magasanikbacteria bacterium RIFCSPHIGHO2_02_FULL_50_9b</name>
    <dbReference type="NCBI Taxonomy" id="1798682"/>
    <lineage>
        <taxon>Bacteria</taxon>
        <taxon>Candidatus Magasanikiibacteriota</taxon>
    </lineage>
</organism>
<dbReference type="EMBL" id="MFQD01000032">
    <property type="protein sequence ID" value="OGH67859.1"/>
    <property type="molecule type" value="Genomic_DNA"/>
</dbReference>
<accession>A0A1F6M8A3</accession>
<protein>
    <submittedName>
        <fullName evidence="1">Uncharacterized protein</fullName>
    </submittedName>
</protein>
<gene>
    <name evidence="1" type="ORF">A3C15_00685</name>
</gene>
<sequence>MNPVRQFHTNTLIQLAALSGTNPVNVRQLVIDAKSGESYFKKEGDDYQTELEVGQYALQTAITVKGDKRKLALVLVGNKGQKDTDCKLQKEHIKALAMVLQQFGFDQLAGMHPIGGNITQIAYCVEFDGDGPRIIECEGNEVKDFTRVGDDVYALTEDGLVKLDSELLALDNTQVLVFAASGEQSKAFVASKVTSVSRAIPVTGGEELRVLNVQGSAPFAAMIADPSGDSDETPTKAFVIGGQLLLDDATTVFGPSGIDGDGNMVIALDKGGNYANQPLDEFLATAIPPKYQAHIA</sequence>
<evidence type="ECO:0000313" key="2">
    <source>
        <dbReference type="Proteomes" id="UP000176532"/>
    </source>
</evidence>
<comment type="caution">
    <text evidence="1">The sequence shown here is derived from an EMBL/GenBank/DDBJ whole genome shotgun (WGS) entry which is preliminary data.</text>
</comment>
<dbReference type="AlphaFoldDB" id="A0A1F6M8A3"/>
<dbReference type="Proteomes" id="UP000176532">
    <property type="component" value="Unassembled WGS sequence"/>
</dbReference>
<name>A0A1F6M8A3_9BACT</name>
<proteinExistence type="predicted"/>